<dbReference type="GO" id="GO:0008973">
    <property type="term" value="F:phosphopentomutase activity"/>
    <property type="evidence" value="ECO:0007669"/>
    <property type="project" value="InterPro"/>
</dbReference>
<comment type="caution">
    <text evidence="6">The sequence shown here is derived from an EMBL/GenBank/DDBJ whole genome shotgun (WGS) entry which is preliminary data.</text>
</comment>
<evidence type="ECO:0000313" key="7">
    <source>
        <dbReference type="Proteomes" id="UP000215459"/>
    </source>
</evidence>
<sequence>MIENGNRRKGGRRVSVILLFIDGVGLGEEASHNPWYACPTPHMEGILGGSSLVRRAVGRHSEEAVLLEADASLGVEGLPQSATGQAVIFTGRNAPLAMGKHQSGLPFRRLRNWVQKDNIYLQFQKRGWQATFANSYTREYFDLPTTRRGWISVSTAAIQSAGKELRMLDDLLAGQAVYHDLTRWSLSRMRPEVKEIPPEEAADHLLGLTSGHRLVVHEYFLSDWAGHRKNEEWIRWVTHHYDRFLGALVRNKRKRDVIVLVSDHGNSEDFRIKSHTMNPVPVLVIGKVSPEVVPVNEEERDLTGIVPLLHRLVEDEEKEFDGKKGEFYDG</sequence>
<dbReference type="EMBL" id="NOWF01000008">
    <property type="protein sequence ID" value="OYD06895.1"/>
    <property type="molecule type" value="Genomic_DNA"/>
</dbReference>
<dbReference type="SUPFAM" id="SSF53649">
    <property type="entry name" value="Alkaline phosphatase-like"/>
    <property type="match status" value="1"/>
</dbReference>
<gene>
    <name evidence="6" type="ORF">CHM34_13210</name>
</gene>
<comment type="similarity">
    <text evidence="1">Belongs to the phosphopentomutase family.</text>
</comment>
<evidence type="ECO:0000256" key="2">
    <source>
        <dbReference type="ARBA" id="ARBA00022723"/>
    </source>
</evidence>
<dbReference type="Proteomes" id="UP000215459">
    <property type="component" value="Unassembled WGS sequence"/>
</dbReference>
<proteinExistence type="inferred from homology"/>
<accession>A0A235B5M4</accession>
<evidence type="ECO:0000256" key="1">
    <source>
        <dbReference type="ARBA" id="ARBA00010373"/>
    </source>
</evidence>
<evidence type="ECO:0000313" key="6">
    <source>
        <dbReference type="EMBL" id="OYD06895.1"/>
    </source>
</evidence>
<dbReference type="PANTHER" id="PTHR21110:SF0">
    <property type="entry name" value="PHOSPHOPENTOMUTASE"/>
    <property type="match status" value="1"/>
</dbReference>
<dbReference type="OrthoDB" id="9778226at2"/>
<evidence type="ECO:0000256" key="3">
    <source>
        <dbReference type="ARBA" id="ARBA00023211"/>
    </source>
</evidence>
<dbReference type="PANTHER" id="PTHR21110">
    <property type="entry name" value="PHOSPHOPENTOMUTASE"/>
    <property type="match status" value="1"/>
</dbReference>
<evidence type="ECO:0000256" key="4">
    <source>
        <dbReference type="ARBA" id="ARBA00023235"/>
    </source>
</evidence>
<name>A0A235B5M4_9BACL</name>
<dbReference type="GO" id="GO:0000287">
    <property type="term" value="F:magnesium ion binding"/>
    <property type="evidence" value="ECO:0007669"/>
    <property type="project" value="InterPro"/>
</dbReference>
<dbReference type="InterPro" id="IPR010045">
    <property type="entry name" value="DeoB"/>
</dbReference>
<feature type="domain" description="Metalloenzyme" evidence="5">
    <location>
        <begin position="212"/>
        <end position="290"/>
    </location>
</feature>
<dbReference type="GO" id="GO:0009117">
    <property type="term" value="P:nucleotide metabolic process"/>
    <property type="evidence" value="ECO:0007669"/>
    <property type="project" value="InterPro"/>
</dbReference>
<dbReference type="Pfam" id="PF01676">
    <property type="entry name" value="Metalloenzyme"/>
    <property type="match status" value="1"/>
</dbReference>
<dbReference type="InterPro" id="IPR006124">
    <property type="entry name" value="Metalloenzyme"/>
</dbReference>
<dbReference type="GO" id="GO:0005829">
    <property type="term" value="C:cytosol"/>
    <property type="evidence" value="ECO:0007669"/>
    <property type="project" value="TreeGrafter"/>
</dbReference>
<keyword evidence="3" id="KW-0464">Manganese</keyword>
<dbReference type="InterPro" id="IPR017850">
    <property type="entry name" value="Alkaline_phosphatase_core_sf"/>
</dbReference>
<organism evidence="6 7">
    <name type="scientific">Paludifilum halophilum</name>
    <dbReference type="NCBI Taxonomy" id="1642702"/>
    <lineage>
        <taxon>Bacteria</taxon>
        <taxon>Bacillati</taxon>
        <taxon>Bacillota</taxon>
        <taxon>Bacilli</taxon>
        <taxon>Bacillales</taxon>
        <taxon>Thermoactinomycetaceae</taxon>
        <taxon>Paludifilum</taxon>
    </lineage>
</organism>
<dbReference type="AlphaFoldDB" id="A0A235B5M4"/>
<evidence type="ECO:0000259" key="5">
    <source>
        <dbReference type="Pfam" id="PF01676"/>
    </source>
</evidence>
<keyword evidence="2" id="KW-0479">Metal-binding</keyword>
<keyword evidence="7" id="KW-1185">Reference proteome</keyword>
<protein>
    <recommendedName>
        <fullName evidence="5">Metalloenzyme domain-containing protein</fullName>
    </recommendedName>
</protein>
<reference evidence="6 7" key="1">
    <citation type="submission" date="2017-07" db="EMBL/GenBank/DDBJ databases">
        <title>The genome sequence of Paludifilum halophilum highlights mechanisms for microbial adaptation to high salt environemnts.</title>
        <authorList>
            <person name="Belbahri L."/>
        </authorList>
    </citation>
    <scope>NUCLEOTIDE SEQUENCE [LARGE SCALE GENOMIC DNA]</scope>
    <source>
        <strain evidence="6 7">DSM 102817</strain>
    </source>
</reference>
<keyword evidence="4" id="KW-0413">Isomerase</keyword>
<dbReference type="Gene3D" id="3.40.720.10">
    <property type="entry name" value="Alkaline Phosphatase, subunit A"/>
    <property type="match status" value="1"/>
</dbReference>
<dbReference type="GO" id="GO:0043094">
    <property type="term" value="P:metabolic compound salvage"/>
    <property type="evidence" value="ECO:0007669"/>
    <property type="project" value="InterPro"/>
</dbReference>